<dbReference type="Proteomes" id="UP000198749">
    <property type="component" value="Unassembled WGS sequence"/>
</dbReference>
<keyword evidence="1" id="KW-0560">Oxidoreductase</keyword>
<keyword evidence="1" id="KW-0223">Dioxygenase</keyword>
<evidence type="ECO:0000313" key="1">
    <source>
        <dbReference type="EMBL" id="SEQ35966.1"/>
    </source>
</evidence>
<protein>
    <submittedName>
        <fullName evidence="1">DOPA 4,5-dioxygenase</fullName>
    </submittedName>
</protein>
<dbReference type="GO" id="GO:0051213">
    <property type="term" value="F:dioxygenase activity"/>
    <property type="evidence" value="ECO:0007669"/>
    <property type="project" value="UniProtKB-KW"/>
</dbReference>
<sequence>MTQVTTEITAYHAHVYFDANSLNQAVELCEKAHDTLGVAMGRVHQKLVGPHPEWSCQLSFSAPDIGKVLPWLILNRKGLTVFIHPVTGNDLDDHTKYIMWLGDSKPLNIEQFLQ</sequence>
<dbReference type="SUPFAM" id="SSF143410">
    <property type="entry name" value="DOPA-like"/>
    <property type="match status" value="1"/>
</dbReference>
<dbReference type="PIRSF" id="PIRSF028139">
    <property type="entry name" value="DOPA-diox_rel_Mll2280"/>
    <property type="match status" value="1"/>
</dbReference>
<dbReference type="Gene3D" id="3.30.70.1240">
    <property type="entry name" value="DOPA-like domains"/>
    <property type="match status" value="1"/>
</dbReference>
<keyword evidence="2" id="KW-1185">Reference proteome</keyword>
<dbReference type="STRING" id="355243.SAMN03080615_01199"/>
<evidence type="ECO:0000313" key="2">
    <source>
        <dbReference type="Proteomes" id="UP000198749"/>
    </source>
</evidence>
<dbReference type="EMBL" id="FOGB01000003">
    <property type="protein sequence ID" value="SEQ35966.1"/>
    <property type="molecule type" value="Genomic_DNA"/>
</dbReference>
<dbReference type="RefSeq" id="WP_091355344.1">
    <property type="nucleotide sequence ID" value="NZ_AP025284.1"/>
</dbReference>
<organism evidence="1 2">
    <name type="scientific">Amphritea atlantica</name>
    <dbReference type="NCBI Taxonomy" id="355243"/>
    <lineage>
        <taxon>Bacteria</taxon>
        <taxon>Pseudomonadati</taxon>
        <taxon>Pseudomonadota</taxon>
        <taxon>Gammaproteobacteria</taxon>
        <taxon>Oceanospirillales</taxon>
        <taxon>Oceanospirillaceae</taxon>
        <taxon>Amphritea</taxon>
    </lineage>
</organism>
<dbReference type="OrthoDB" id="572228at2"/>
<gene>
    <name evidence="1" type="ORF">SAMN03080615_01199</name>
</gene>
<name>A0A1H9FDF4_9GAMM</name>
<dbReference type="PANTHER" id="PTHR36423">
    <property type="entry name" value="AFR070WP"/>
    <property type="match status" value="1"/>
</dbReference>
<accession>A0A1H9FDF4</accession>
<dbReference type="Pfam" id="PF08883">
    <property type="entry name" value="DOPA_dioxygen"/>
    <property type="match status" value="1"/>
</dbReference>
<dbReference type="PANTHER" id="PTHR36423:SF2">
    <property type="entry name" value="AFR070WP"/>
    <property type="match status" value="1"/>
</dbReference>
<reference evidence="2" key="1">
    <citation type="submission" date="2016-10" db="EMBL/GenBank/DDBJ databases">
        <authorList>
            <person name="Varghese N."/>
            <person name="Submissions S."/>
        </authorList>
    </citation>
    <scope>NUCLEOTIDE SEQUENCE [LARGE SCALE GENOMIC DNA]</scope>
    <source>
        <strain evidence="2">DSM 18887</strain>
    </source>
</reference>
<dbReference type="InterPro" id="IPR023389">
    <property type="entry name" value="DOPA-like_sf"/>
</dbReference>
<dbReference type="InterPro" id="IPR014980">
    <property type="entry name" value="DOPA_dioxygen"/>
</dbReference>
<dbReference type="AlphaFoldDB" id="A0A1H9FDF4"/>
<proteinExistence type="predicted"/>